<evidence type="ECO:0000256" key="6">
    <source>
        <dbReference type="ARBA" id="ARBA00022825"/>
    </source>
</evidence>
<sequence length="245" mass="26618">MLLQIFPLVLSIPVIISYSLFDELPIAIGKVPWQTSVQINGKHHCGGVIYSDDIILTIAECVRKTHVKYISVRVGSPLKNLGGIVANVKKKRMQIMTIRTSDVVILQLSRPLKLGGNVRAIELATSVPSPGTKATVSGWGQISTLVPSSEILLRVNLKIENQMKCTVQQAIKGRFLNFDEICAAPRGIVPLACQGFVGGPLVSGNKLVGIVSCDFLNTPSVFANIPWLKTWIDTTAQLMKTFNIG</sequence>
<comment type="catalytic activity">
    <reaction evidence="9">
        <text>Preferential cleavage: Arg-|-Xaa, Lys-|-Xaa.</text>
        <dbReference type="EC" id="3.4.21.4"/>
    </reaction>
</comment>
<keyword evidence="8" id="KW-1015">Disulfide bond</keyword>
<feature type="chain" id="PRO_5045428719" description="trypsin" evidence="11">
    <location>
        <begin position="18"/>
        <end position="245"/>
    </location>
</feature>
<dbReference type="GO" id="GO:0004252">
    <property type="term" value="F:serine-type endopeptidase activity"/>
    <property type="evidence" value="ECO:0007669"/>
    <property type="project" value="UniProtKB-EC"/>
</dbReference>
<gene>
    <name evidence="14" type="primary">LOC108013203</name>
</gene>
<comment type="subcellular location">
    <subcellularLocation>
        <location evidence="1">Secreted</location>
        <location evidence="1">Extracellular space</location>
    </subcellularLocation>
</comment>
<evidence type="ECO:0000256" key="9">
    <source>
        <dbReference type="ARBA" id="ARBA00036320"/>
    </source>
</evidence>
<evidence type="ECO:0000313" key="13">
    <source>
        <dbReference type="Proteomes" id="UP001652628"/>
    </source>
</evidence>
<keyword evidence="4 11" id="KW-0732">Signal</keyword>
<keyword evidence="3" id="KW-0645">Protease</keyword>
<dbReference type="SMART" id="SM00020">
    <property type="entry name" value="Tryp_SPc"/>
    <property type="match status" value="1"/>
</dbReference>
<dbReference type="GO" id="GO:0006508">
    <property type="term" value="P:proteolysis"/>
    <property type="evidence" value="ECO:0007669"/>
    <property type="project" value="UniProtKB-KW"/>
</dbReference>
<dbReference type="RefSeq" id="XP_016934408.3">
    <property type="nucleotide sequence ID" value="XM_017078919.3"/>
</dbReference>
<dbReference type="InterPro" id="IPR009003">
    <property type="entry name" value="Peptidase_S1_PA"/>
</dbReference>
<evidence type="ECO:0000256" key="2">
    <source>
        <dbReference type="ARBA" id="ARBA00007664"/>
    </source>
</evidence>
<keyword evidence="6" id="KW-0720">Serine protease</keyword>
<organism evidence="13 14">
    <name type="scientific">Drosophila suzukii</name>
    <name type="common">Spotted-wing drosophila fruit fly</name>
    <dbReference type="NCBI Taxonomy" id="28584"/>
    <lineage>
        <taxon>Eukaryota</taxon>
        <taxon>Metazoa</taxon>
        <taxon>Ecdysozoa</taxon>
        <taxon>Arthropoda</taxon>
        <taxon>Hexapoda</taxon>
        <taxon>Insecta</taxon>
        <taxon>Pterygota</taxon>
        <taxon>Neoptera</taxon>
        <taxon>Endopterygota</taxon>
        <taxon>Diptera</taxon>
        <taxon>Brachycera</taxon>
        <taxon>Muscomorpha</taxon>
        <taxon>Ephydroidea</taxon>
        <taxon>Drosophilidae</taxon>
        <taxon>Drosophila</taxon>
        <taxon>Sophophora</taxon>
    </lineage>
</organism>
<dbReference type="PROSITE" id="PS50240">
    <property type="entry name" value="TRYPSIN_DOM"/>
    <property type="match status" value="1"/>
</dbReference>
<evidence type="ECO:0000256" key="5">
    <source>
        <dbReference type="ARBA" id="ARBA00022801"/>
    </source>
</evidence>
<name>A0AB39ZF92_DROSZ</name>
<dbReference type="InterPro" id="IPR043504">
    <property type="entry name" value="Peptidase_S1_PA_chymotrypsin"/>
</dbReference>
<dbReference type="InterPro" id="IPR050430">
    <property type="entry name" value="Peptidase_S1"/>
</dbReference>
<feature type="domain" description="Peptidase S1" evidence="12">
    <location>
        <begin position="15"/>
        <end position="237"/>
    </location>
</feature>
<dbReference type="CDD" id="cd00190">
    <property type="entry name" value="Tryp_SPc"/>
    <property type="match status" value="1"/>
</dbReference>
<dbReference type="PANTHER" id="PTHR24276:SF91">
    <property type="entry name" value="AT26814P-RELATED"/>
    <property type="match status" value="1"/>
</dbReference>
<dbReference type="GO" id="GO:0005576">
    <property type="term" value="C:extracellular region"/>
    <property type="evidence" value="ECO:0007669"/>
    <property type="project" value="UniProtKB-SubCell"/>
</dbReference>
<protein>
    <recommendedName>
        <fullName evidence="10">trypsin</fullName>
        <ecNumber evidence="10">3.4.21.4</ecNumber>
    </recommendedName>
</protein>
<evidence type="ECO:0000256" key="11">
    <source>
        <dbReference type="SAM" id="SignalP"/>
    </source>
</evidence>
<evidence type="ECO:0000256" key="4">
    <source>
        <dbReference type="ARBA" id="ARBA00022729"/>
    </source>
</evidence>
<dbReference type="InterPro" id="IPR001254">
    <property type="entry name" value="Trypsin_dom"/>
</dbReference>
<reference evidence="14" key="1">
    <citation type="submission" date="2025-08" db="UniProtKB">
        <authorList>
            <consortium name="RefSeq"/>
        </authorList>
    </citation>
    <scope>IDENTIFICATION</scope>
</reference>
<dbReference type="InterPro" id="IPR001314">
    <property type="entry name" value="Peptidase_S1A"/>
</dbReference>
<comment type="similarity">
    <text evidence="2">Belongs to the peptidase S1 family.</text>
</comment>
<dbReference type="PANTHER" id="PTHR24276">
    <property type="entry name" value="POLYSERASE-RELATED"/>
    <property type="match status" value="1"/>
</dbReference>
<keyword evidence="7" id="KW-0865">Zymogen</keyword>
<dbReference type="SUPFAM" id="SSF50494">
    <property type="entry name" value="Trypsin-like serine proteases"/>
    <property type="match status" value="1"/>
</dbReference>
<dbReference type="Pfam" id="PF00089">
    <property type="entry name" value="Trypsin"/>
    <property type="match status" value="1"/>
</dbReference>
<evidence type="ECO:0000256" key="7">
    <source>
        <dbReference type="ARBA" id="ARBA00023145"/>
    </source>
</evidence>
<dbReference type="EC" id="3.4.21.4" evidence="10"/>
<evidence type="ECO:0000256" key="3">
    <source>
        <dbReference type="ARBA" id="ARBA00022670"/>
    </source>
</evidence>
<evidence type="ECO:0000313" key="14">
    <source>
        <dbReference type="RefSeq" id="XP_016934408.3"/>
    </source>
</evidence>
<keyword evidence="13" id="KW-1185">Reference proteome</keyword>
<evidence type="ECO:0000256" key="1">
    <source>
        <dbReference type="ARBA" id="ARBA00004239"/>
    </source>
</evidence>
<proteinExistence type="inferred from homology"/>
<evidence type="ECO:0000256" key="10">
    <source>
        <dbReference type="ARBA" id="ARBA00038868"/>
    </source>
</evidence>
<feature type="signal peptide" evidence="11">
    <location>
        <begin position="1"/>
        <end position="17"/>
    </location>
</feature>
<keyword evidence="5" id="KW-0378">Hydrolase</keyword>
<evidence type="ECO:0000256" key="8">
    <source>
        <dbReference type="ARBA" id="ARBA00023157"/>
    </source>
</evidence>
<accession>A0AB39ZF92</accession>
<dbReference type="Gene3D" id="2.40.10.10">
    <property type="entry name" value="Trypsin-like serine proteases"/>
    <property type="match status" value="2"/>
</dbReference>
<dbReference type="AlphaFoldDB" id="A0AB39ZF92"/>
<evidence type="ECO:0000259" key="12">
    <source>
        <dbReference type="PROSITE" id="PS50240"/>
    </source>
</evidence>
<dbReference type="PRINTS" id="PR00722">
    <property type="entry name" value="CHYMOTRYPSIN"/>
</dbReference>
<dbReference type="Proteomes" id="UP001652628">
    <property type="component" value="Chromosome 2L"/>
</dbReference>
<dbReference type="GeneID" id="108013203"/>